<accession>A0AAV4D7P8</accession>
<keyword evidence="2" id="KW-1185">Reference proteome</keyword>
<dbReference type="AlphaFoldDB" id="A0AAV4D7P8"/>
<dbReference type="Proteomes" id="UP000735302">
    <property type="component" value="Unassembled WGS sequence"/>
</dbReference>
<sequence>MPITSMKHLYHNKRAVPTAPESILKTLRNVVRRKLKVTWFIKHQLMFRERILQNIVSQCGVCELTRHALQINARLDSGLYAKLPYFARR</sequence>
<dbReference type="EMBL" id="BLXT01007574">
    <property type="protein sequence ID" value="GFO40071.1"/>
    <property type="molecule type" value="Genomic_DNA"/>
</dbReference>
<reference evidence="1 2" key="1">
    <citation type="journal article" date="2021" name="Elife">
        <title>Chloroplast acquisition without the gene transfer in kleptoplastic sea slugs, Plakobranchus ocellatus.</title>
        <authorList>
            <person name="Maeda T."/>
            <person name="Takahashi S."/>
            <person name="Yoshida T."/>
            <person name="Shimamura S."/>
            <person name="Takaki Y."/>
            <person name="Nagai Y."/>
            <person name="Toyoda A."/>
            <person name="Suzuki Y."/>
            <person name="Arimoto A."/>
            <person name="Ishii H."/>
            <person name="Satoh N."/>
            <person name="Nishiyama T."/>
            <person name="Hasebe M."/>
            <person name="Maruyama T."/>
            <person name="Minagawa J."/>
            <person name="Obokata J."/>
            <person name="Shigenobu S."/>
        </authorList>
    </citation>
    <scope>NUCLEOTIDE SEQUENCE [LARGE SCALE GENOMIC DNA]</scope>
</reference>
<protein>
    <submittedName>
        <fullName evidence="1">Uncharacterized protein</fullName>
    </submittedName>
</protein>
<gene>
    <name evidence="1" type="ORF">PoB_006657600</name>
</gene>
<evidence type="ECO:0000313" key="1">
    <source>
        <dbReference type="EMBL" id="GFO40071.1"/>
    </source>
</evidence>
<proteinExistence type="predicted"/>
<comment type="caution">
    <text evidence="1">The sequence shown here is derived from an EMBL/GenBank/DDBJ whole genome shotgun (WGS) entry which is preliminary data.</text>
</comment>
<name>A0AAV4D7P8_9GAST</name>
<evidence type="ECO:0000313" key="2">
    <source>
        <dbReference type="Proteomes" id="UP000735302"/>
    </source>
</evidence>
<organism evidence="1 2">
    <name type="scientific">Plakobranchus ocellatus</name>
    <dbReference type="NCBI Taxonomy" id="259542"/>
    <lineage>
        <taxon>Eukaryota</taxon>
        <taxon>Metazoa</taxon>
        <taxon>Spiralia</taxon>
        <taxon>Lophotrochozoa</taxon>
        <taxon>Mollusca</taxon>
        <taxon>Gastropoda</taxon>
        <taxon>Heterobranchia</taxon>
        <taxon>Euthyneura</taxon>
        <taxon>Panpulmonata</taxon>
        <taxon>Sacoglossa</taxon>
        <taxon>Placobranchoidea</taxon>
        <taxon>Plakobranchidae</taxon>
        <taxon>Plakobranchus</taxon>
    </lineage>
</organism>